<proteinExistence type="predicted"/>
<dbReference type="AlphaFoldDB" id="A0A0P1E8R8"/>
<dbReference type="GO" id="GO:0009279">
    <property type="term" value="C:cell outer membrane"/>
    <property type="evidence" value="ECO:0007669"/>
    <property type="project" value="UniProtKB-SubCell"/>
</dbReference>
<comment type="subcellular location">
    <subcellularLocation>
        <location evidence="1">Cell outer membrane</location>
    </subcellularLocation>
</comment>
<dbReference type="InterPro" id="IPR011250">
    <property type="entry name" value="OMP/PagP_B-barrel"/>
</dbReference>
<dbReference type="Gene3D" id="2.40.170.20">
    <property type="entry name" value="TonB-dependent receptor, beta-barrel domain"/>
    <property type="match status" value="1"/>
</dbReference>
<reference evidence="6" key="1">
    <citation type="submission" date="2015-09" db="EMBL/GenBank/DDBJ databases">
        <authorList>
            <person name="Rodrigo-Torres L."/>
            <person name="Arahal D.R."/>
        </authorList>
    </citation>
    <scope>NUCLEOTIDE SEQUENCE [LARGE SCALE GENOMIC DNA]</scope>
    <source>
        <strain evidence="6">CECT 4293</strain>
    </source>
</reference>
<dbReference type="EMBL" id="CYPS01000067">
    <property type="protein sequence ID" value="CUH45520.1"/>
    <property type="molecule type" value="Genomic_DNA"/>
</dbReference>
<protein>
    <recommendedName>
        <fullName evidence="7">Outer membrane protein beta-barrel domain-containing protein</fullName>
    </recommendedName>
</protein>
<keyword evidence="6" id="KW-1185">Reference proteome</keyword>
<evidence type="ECO:0008006" key="7">
    <source>
        <dbReference type="Google" id="ProtNLM"/>
    </source>
</evidence>
<name>A0A0P1E8R8_9RHOB</name>
<organism evidence="5 6">
    <name type="scientific">Ruegeria atlantica</name>
    <dbReference type="NCBI Taxonomy" id="81569"/>
    <lineage>
        <taxon>Bacteria</taxon>
        <taxon>Pseudomonadati</taxon>
        <taxon>Pseudomonadota</taxon>
        <taxon>Alphaproteobacteria</taxon>
        <taxon>Rhodobacterales</taxon>
        <taxon>Roseobacteraceae</taxon>
        <taxon>Ruegeria</taxon>
    </lineage>
</organism>
<dbReference type="Proteomes" id="UP000050786">
    <property type="component" value="Unassembled WGS sequence"/>
</dbReference>
<sequence length="250" mass="27794">MVFKRAITTAAWAVATWIPMTTAAVAQQSDWSYEATIYLFMPETEVTQETARGTVDGTLSFSDALKNLDLAFMGVFGASNGRWSLLADYNYVDVSFSNDTPGPASSGLETSLTTQFFSGYVGYRAYSTDTSYVDLVGGFRWFRTQTDFTVLPGAAPGRSVSVDESWTDPVIGVRARVAFNDRWSGTGFFDYGGFSSDSETWQVLLTADYEINDRWVIRGGYRYISFDHEIDGNDFTFEQSGPMIGATYRF</sequence>
<dbReference type="SUPFAM" id="SSF56925">
    <property type="entry name" value="OMPA-like"/>
    <property type="match status" value="1"/>
</dbReference>
<evidence type="ECO:0000313" key="5">
    <source>
        <dbReference type="EMBL" id="CUH45520.1"/>
    </source>
</evidence>
<evidence type="ECO:0000256" key="2">
    <source>
        <dbReference type="ARBA" id="ARBA00023136"/>
    </source>
</evidence>
<keyword evidence="3" id="KW-0998">Cell outer membrane</keyword>
<feature type="signal peptide" evidence="4">
    <location>
        <begin position="1"/>
        <end position="26"/>
    </location>
</feature>
<dbReference type="InterPro" id="IPR036942">
    <property type="entry name" value="Beta-barrel_TonB_sf"/>
</dbReference>
<keyword evidence="4" id="KW-0732">Signal</keyword>
<evidence type="ECO:0000256" key="3">
    <source>
        <dbReference type="ARBA" id="ARBA00023237"/>
    </source>
</evidence>
<evidence type="ECO:0000256" key="1">
    <source>
        <dbReference type="ARBA" id="ARBA00004442"/>
    </source>
</evidence>
<gene>
    <name evidence="5" type="ORF">RUM4293_04436</name>
</gene>
<accession>A0A0P1E8R8</accession>
<feature type="chain" id="PRO_5006061327" description="Outer membrane protein beta-barrel domain-containing protein" evidence="4">
    <location>
        <begin position="27"/>
        <end position="250"/>
    </location>
</feature>
<keyword evidence="2" id="KW-0472">Membrane</keyword>
<evidence type="ECO:0000256" key="4">
    <source>
        <dbReference type="SAM" id="SignalP"/>
    </source>
</evidence>
<dbReference type="RefSeq" id="WP_261307935.1">
    <property type="nucleotide sequence ID" value="NZ_CYPS01000067.1"/>
</dbReference>
<evidence type="ECO:0000313" key="6">
    <source>
        <dbReference type="Proteomes" id="UP000050786"/>
    </source>
</evidence>